<evidence type="ECO:0000256" key="4">
    <source>
        <dbReference type="ARBA" id="ARBA00023157"/>
    </source>
</evidence>
<sequence length="77" mass="8679">MKNYSKNATHLITVLLFSFVVILLIIPSKCEAVSNDRQSLEARSADLVPEPRYIIDVPPRCPPGSKFIKNRCRVIVP</sequence>
<evidence type="ECO:0008006" key="7">
    <source>
        <dbReference type="Google" id="ProtNLM"/>
    </source>
</evidence>
<dbReference type="OrthoDB" id="7607361at2759"/>
<dbReference type="KEGG" id="ame:406145"/>
<feature type="chain" id="PRO_5029506250" description="Secapin" evidence="5">
    <location>
        <begin position="33"/>
        <end position="77"/>
    </location>
</feature>
<dbReference type="Pfam" id="PF17521">
    <property type="entry name" value="Secapin"/>
    <property type="match status" value="1"/>
</dbReference>
<gene>
    <name evidence="6" type="primary">406145</name>
</gene>
<feature type="signal peptide" evidence="5">
    <location>
        <begin position="1"/>
        <end position="32"/>
    </location>
</feature>
<dbReference type="AlphaFoldDB" id="A0A7M6W5F4"/>
<evidence type="ECO:0000256" key="5">
    <source>
        <dbReference type="SAM" id="SignalP"/>
    </source>
</evidence>
<name>A0A7M6W5F4_APIME</name>
<dbReference type="InterPro" id="IPR020128">
    <property type="entry name" value="Secapin"/>
</dbReference>
<protein>
    <recommendedName>
        <fullName evidence="7">Secapin</fullName>
    </recommendedName>
</protein>
<organism evidence="6">
    <name type="scientific">Apis mellifera</name>
    <name type="common">Honeybee</name>
    <dbReference type="NCBI Taxonomy" id="7460"/>
    <lineage>
        <taxon>Eukaryota</taxon>
        <taxon>Metazoa</taxon>
        <taxon>Ecdysozoa</taxon>
        <taxon>Arthropoda</taxon>
        <taxon>Hexapoda</taxon>
        <taxon>Insecta</taxon>
        <taxon>Pterygota</taxon>
        <taxon>Neoptera</taxon>
        <taxon>Endopterygota</taxon>
        <taxon>Hymenoptera</taxon>
        <taxon>Apocrita</taxon>
        <taxon>Aculeata</taxon>
        <taxon>Apoidea</taxon>
        <taxon>Anthophila</taxon>
        <taxon>Apidae</taxon>
        <taxon>Apis</taxon>
    </lineage>
</organism>
<evidence type="ECO:0000313" key="6">
    <source>
        <dbReference type="EnsemblMetazoa" id="NP_001011618"/>
    </source>
</evidence>
<comment type="similarity">
    <text evidence="2">Belongs to the secapin family.</text>
</comment>
<dbReference type="EnsemblMetazoa" id="NM_001011618">
    <property type="protein sequence ID" value="NP_001011618"/>
    <property type="gene ID" value="LOC406145"/>
</dbReference>
<keyword evidence="4" id="KW-1015">Disulfide bond</keyword>
<proteinExistence type="inferred from homology"/>
<keyword evidence="3" id="KW-0964">Secreted</keyword>
<dbReference type="SMR" id="A0A7M6W5F4"/>
<evidence type="ECO:0000256" key="2">
    <source>
        <dbReference type="ARBA" id="ARBA00006280"/>
    </source>
</evidence>
<evidence type="ECO:0000256" key="1">
    <source>
        <dbReference type="ARBA" id="ARBA00004613"/>
    </source>
</evidence>
<comment type="subcellular location">
    <subcellularLocation>
        <location evidence="1">Secreted</location>
    </subcellularLocation>
</comment>
<reference evidence="6" key="1">
    <citation type="submission" date="2021-01" db="UniProtKB">
        <authorList>
            <consortium name="EnsemblMetazoa"/>
        </authorList>
    </citation>
    <scope>IDENTIFICATION</scope>
    <source>
        <strain evidence="6">DH4</strain>
    </source>
</reference>
<dbReference type="GO" id="GO:0005576">
    <property type="term" value="C:extracellular region"/>
    <property type="evidence" value="ECO:0007669"/>
    <property type="project" value="UniProtKB-SubCell"/>
</dbReference>
<accession>A0A7M6W5F4</accession>
<evidence type="ECO:0000256" key="3">
    <source>
        <dbReference type="ARBA" id="ARBA00022525"/>
    </source>
</evidence>
<keyword evidence="5" id="KW-0732">Signal</keyword>